<evidence type="ECO:0000259" key="3">
    <source>
        <dbReference type="PROSITE" id="PS50118"/>
    </source>
</evidence>
<dbReference type="InterPro" id="IPR036910">
    <property type="entry name" value="HMG_box_dom_sf"/>
</dbReference>
<feature type="DNA-binding region" description="HMG box" evidence="2">
    <location>
        <begin position="140"/>
        <end position="203"/>
    </location>
</feature>
<keyword evidence="2" id="KW-0539">Nucleus</keyword>
<sequence>MAPSSLVSAAASLWTNRGPSFFPASTFCVKWLSTTTSGPPKRPLNAYMRYVQQHRPAIVRLHPEITIVDVVKKIAQEWRTLSPEQKRPFEEASVKAREQFRVDLKRYMAQLTPVQEKQQALDKEQMLAKRKSRVDSLGKPKRSRTSFNIFMSERFEEAIGTTRQVTGVSVQDWRNLFSHQKQVYTQLAQDDKIRYENEIKSWEEHMIEIGRADLIRKQIQSKNPKEKSCKKGINKTSLCLMFPRTIISPERPSDRRTDTSSCKTNG</sequence>
<dbReference type="CDD" id="cd00084">
    <property type="entry name" value="HMG-box_SF"/>
    <property type="match status" value="1"/>
</dbReference>
<dbReference type="GO" id="GO:0005634">
    <property type="term" value="C:nucleus"/>
    <property type="evidence" value="ECO:0007669"/>
    <property type="project" value="UniProtKB-UniRule"/>
</dbReference>
<dbReference type="InterPro" id="IPR009071">
    <property type="entry name" value="HMG_box_dom"/>
</dbReference>
<dbReference type="InterPro" id="IPR050342">
    <property type="entry name" value="HMGB"/>
</dbReference>
<proteinExistence type="predicted"/>
<name>A0A8C6TA29_9GOBI</name>
<dbReference type="PANTHER" id="PTHR48112">
    <property type="entry name" value="HIGH MOBILITY GROUP PROTEIN DSP1"/>
    <property type="match status" value="1"/>
</dbReference>
<dbReference type="Ensembl" id="ENSNMLT00000019096.1">
    <property type="protein sequence ID" value="ENSNMLP00000016977.1"/>
    <property type="gene ID" value="ENSNMLG00000010798.1"/>
</dbReference>
<dbReference type="SMART" id="SM00398">
    <property type="entry name" value="HMG"/>
    <property type="match status" value="2"/>
</dbReference>
<feature type="DNA-binding region" description="HMG box" evidence="2">
    <location>
        <begin position="40"/>
        <end position="108"/>
    </location>
</feature>
<reference evidence="4" key="1">
    <citation type="submission" date="2025-08" db="UniProtKB">
        <authorList>
            <consortium name="Ensembl"/>
        </authorList>
    </citation>
    <scope>IDENTIFICATION</scope>
</reference>
<feature type="domain" description="HMG box" evidence="3">
    <location>
        <begin position="140"/>
        <end position="203"/>
    </location>
</feature>
<reference evidence="4" key="2">
    <citation type="submission" date="2025-09" db="UniProtKB">
        <authorList>
            <consortium name="Ensembl"/>
        </authorList>
    </citation>
    <scope>IDENTIFICATION</scope>
</reference>
<keyword evidence="5" id="KW-1185">Reference proteome</keyword>
<evidence type="ECO:0000256" key="2">
    <source>
        <dbReference type="PROSITE-ProRule" id="PRU00267"/>
    </source>
</evidence>
<dbReference type="Proteomes" id="UP000694523">
    <property type="component" value="Unplaced"/>
</dbReference>
<dbReference type="GO" id="GO:0003677">
    <property type="term" value="F:DNA binding"/>
    <property type="evidence" value="ECO:0007669"/>
    <property type="project" value="UniProtKB-UniRule"/>
</dbReference>
<protein>
    <submittedName>
        <fullName evidence="4">Transcription factor A, mitochondrial</fullName>
    </submittedName>
</protein>
<keyword evidence="1 2" id="KW-0238">DNA-binding</keyword>
<organism evidence="4 5">
    <name type="scientific">Neogobius melanostomus</name>
    <name type="common">round goby</name>
    <dbReference type="NCBI Taxonomy" id="47308"/>
    <lineage>
        <taxon>Eukaryota</taxon>
        <taxon>Metazoa</taxon>
        <taxon>Chordata</taxon>
        <taxon>Craniata</taxon>
        <taxon>Vertebrata</taxon>
        <taxon>Euteleostomi</taxon>
        <taxon>Actinopterygii</taxon>
        <taxon>Neopterygii</taxon>
        <taxon>Teleostei</taxon>
        <taxon>Neoteleostei</taxon>
        <taxon>Acanthomorphata</taxon>
        <taxon>Gobiaria</taxon>
        <taxon>Gobiiformes</taxon>
        <taxon>Gobioidei</taxon>
        <taxon>Gobiidae</taxon>
        <taxon>Benthophilinae</taxon>
        <taxon>Neogobiini</taxon>
        <taxon>Neogobius</taxon>
    </lineage>
</organism>
<evidence type="ECO:0000256" key="1">
    <source>
        <dbReference type="ARBA" id="ARBA00023125"/>
    </source>
</evidence>
<dbReference type="PANTHER" id="PTHR48112:SF22">
    <property type="entry name" value="MITOCHONDRIAL TRANSCRIPTION FACTOR A, ISOFORM B"/>
    <property type="match status" value="1"/>
</dbReference>
<dbReference type="Gene3D" id="1.10.30.10">
    <property type="entry name" value="High mobility group box domain"/>
    <property type="match status" value="2"/>
</dbReference>
<dbReference type="PROSITE" id="PS50118">
    <property type="entry name" value="HMG_BOX_2"/>
    <property type="match status" value="2"/>
</dbReference>
<feature type="domain" description="HMG box" evidence="3">
    <location>
        <begin position="40"/>
        <end position="108"/>
    </location>
</feature>
<dbReference type="PRINTS" id="PR00886">
    <property type="entry name" value="HIGHMOBLTY12"/>
</dbReference>
<dbReference type="Pfam" id="PF09011">
    <property type="entry name" value="HMG_box_2"/>
    <property type="match status" value="1"/>
</dbReference>
<evidence type="ECO:0000313" key="5">
    <source>
        <dbReference type="Proteomes" id="UP000694523"/>
    </source>
</evidence>
<dbReference type="AlphaFoldDB" id="A0A8C6TA29"/>
<dbReference type="Pfam" id="PF00505">
    <property type="entry name" value="HMG_box"/>
    <property type="match status" value="1"/>
</dbReference>
<evidence type="ECO:0000313" key="4">
    <source>
        <dbReference type="Ensembl" id="ENSNMLP00000016977.1"/>
    </source>
</evidence>
<dbReference type="SUPFAM" id="SSF47095">
    <property type="entry name" value="HMG-box"/>
    <property type="match status" value="2"/>
</dbReference>
<accession>A0A8C6TA29</accession>